<keyword evidence="1" id="KW-0378">Hydrolase</keyword>
<dbReference type="InterPro" id="IPR017700">
    <property type="entry name" value="Aminohydrolase_SsnA"/>
</dbReference>
<dbReference type="Gene3D" id="2.30.40.10">
    <property type="entry name" value="Urease, subunit C, domain 1"/>
    <property type="match status" value="1"/>
</dbReference>
<dbReference type="NCBIfam" id="NF005540">
    <property type="entry name" value="PRK07203.1"/>
    <property type="match status" value="1"/>
</dbReference>
<protein>
    <submittedName>
        <fullName evidence="3">Putative selenium metabolism protein SsnA</fullName>
    </submittedName>
</protein>
<dbReference type="SUPFAM" id="SSF51338">
    <property type="entry name" value="Composite domain of metallo-dependent hydrolases"/>
    <property type="match status" value="1"/>
</dbReference>
<dbReference type="SUPFAM" id="SSF51556">
    <property type="entry name" value="Metallo-dependent hydrolases"/>
    <property type="match status" value="1"/>
</dbReference>
<evidence type="ECO:0000256" key="1">
    <source>
        <dbReference type="ARBA" id="ARBA00022801"/>
    </source>
</evidence>
<dbReference type="InterPro" id="IPR006680">
    <property type="entry name" value="Amidohydro-rel"/>
</dbReference>
<dbReference type="PANTHER" id="PTHR43794">
    <property type="entry name" value="AMINOHYDROLASE SSNA-RELATED"/>
    <property type="match status" value="1"/>
</dbReference>
<evidence type="ECO:0000313" key="3">
    <source>
        <dbReference type="EMBL" id="KAG9396130.1"/>
    </source>
</evidence>
<dbReference type="NCBIfam" id="TIGR03314">
    <property type="entry name" value="Se_ssnA"/>
    <property type="match status" value="1"/>
</dbReference>
<gene>
    <name evidence="3" type="ORF">J8273_2482</name>
</gene>
<proteinExistence type="predicted"/>
<feature type="domain" description="Amidohydrolase-related" evidence="2">
    <location>
        <begin position="56"/>
        <end position="415"/>
    </location>
</feature>
<dbReference type="InterPro" id="IPR050287">
    <property type="entry name" value="MTA/SAH_deaminase"/>
</dbReference>
<name>A0A8J6EB34_9EUKA</name>
<accession>A0A8J6EB34</accession>
<dbReference type="InterPro" id="IPR011059">
    <property type="entry name" value="Metal-dep_hydrolase_composite"/>
</dbReference>
<dbReference type="AlphaFoldDB" id="A0A8J6EB34"/>
<dbReference type="EMBL" id="JAHDYR010000007">
    <property type="protein sequence ID" value="KAG9396130.1"/>
    <property type="molecule type" value="Genomic_DNA"/>
</dbReference>
<keyword evidence="4" id="KW-1185">Reference proteome</keyword>
<reference evidence="3" key="1">
    <citation type="submission" date="2021-05" db="EMBL/GenBank/DDBJ databases">
        <title>A free-living protist that lacks canonical eukaryotic 1 DNA replication and segregation systems.</title>
        <authorList>
            <person name="Salas-Leiva D.E."/>
            <person name="Tromer E.C."/>
            <person name="Curtis B.A."/>
            <person name="Jerlstrom-Hultqvist J."/>
            <person name="Kolisko M."/>
            <person name="Yi Z."/>
            <person name="Salas-Leiva J.S."/>
            <person name="Gallot-Lavallee L."/>
            <person name="Kops G.J.P.L."/>
            <person name="Archibald J.M."/>
            <person name="Simpson A.G.B."/>
            <person name="Roger A.J."/>
        </authorList>
    </citation>
    <scope>NUCLEOTIDE SEQUENCE</scope>
    <source>
        <strain evidence="3">BICM</strain>
    </source>
</reference>
<dbReference type="OrthoDB" id="194468at2759"/>
<dbReference type="PANTHER" id="PTHR43794:SF11">
    <property type="entry name" value="AMIDOHYDROLASE-RELATED DOMAIN-CONTAINING PROTEIN"/>
    <property type="match status" value="1"/>
</dbReference>
<dbReference type="GO" id="GO:0016810">
    <property type="term" value="F:hydrolase activity, acting on carbon-nitrogen (but not peptide) bonds"/>
    <property type="evidence" value="ECO:0007669"/>
    <property type="project" value="InterPro"/>
</dbReference>
<dbReference type="Proteomes" id="UP000717585">
    <property type="component" value="Unassembled WGS sequence"/>
</dbReference>
<evidence type="ECO:0000259" key="2">
    <source>
        <dbReference type="Pfam" id="PF01979"/>
    </source>
</evidence>
<dbReference type="Gene3D" id="3.20.20.140">
    <property type="entry name" value="Metal-dependent hydrolases"/>
    <property type="match status" value="1"/>
</dbReference>
<comment type="caution">
    <text evidence="3">The sequence shown here is derived from an EMBL/GenBank/DDBJ whole genome shotgun (WGS) entry which is preliminary data.</text>
</comment>
<dbReference type="Pfam" id="PF01979">
    <property type="entry name" value="Amidohydro_1"/>
    <property type="match status" value="1"/>
</dbReference>
<organism evidence="3 4">
    <name type="scientific">Carpediemonas membranifera</name>
    <dbReference type="NCBI Taxonomy" id="201153"/>
    <lineage>
        <taxon>Eukaryota</taxon>
        <taxon>Metamonada</taxon>
        <taxon>Carpediemonas-like organisms</taxon>
        <taxon>Carpediemonas</taxon>
    </lineage>
</organism>
<evidence type="ECO:0000313" key="4">
    <source>
        <dbReference type="Proteomes" id="UP000717585"/>
    </source>
</evidence>
<sequence>MVLITNARIFTFDSEDREFSHGAIFIEGDKIVEVGENDAMVAKYPSEKVFDAEGNIVMPSFVCAHTHFYGMYSRGMATVGEPAANFQEVLNRLWYRLDKALDHETNYLTAMPVIIEGIKCGTTTFLDHHASFEEINGSLDDIARAALDTGVRVSTCFEVSDRNGPAKTQEAIEENIRYLKKRHEEPHPRLHATFGLHSNLTLSNETMAACQKAVAECGVPDVGFHVHVAEGDADQKKLAAEGNPRSVLQLERFGMTGPNSLFAHCIAVNEEEVAVIKKTGTNVVHNPESNMNNGVGCADIPGLMAAGIPACLGTDGMTADMFQEHKFGYLLHKHENRDPRKSHMEPFTMLWRNNTALASRWFKQTIGRLEAGAVADLIIYRYEAPTPLSMGNFPWHMMFGMGRDGVQSTMCAGEWLMLDRKLQTIDEAKVMADVRAHAEEVHRRYRDTSGYE</sequence>
<dbReference type="InterPro" id="IPR032466">
    <property type="entry name" value="Metal_Hydrolase"/>
</dbReference>